<evidence type="ECO:0000259" key="5">
    <source>
        <dbReference type="Pfam" id="PF25975"/>
    </source>
</evidence>
<evidence type="ECO:0000313" key="7">
    <source>
        <dbReference type="Proteomes" id="UP000242561"/>
    </source>
</evidence>
<evidence type="ECO:0000256" key="1">
    <source>
        <dbReference type="ARBA" id="ARBA00009477"/>
    </source>
</evidence>
<dbReference type="KEGG" id="sphl:LPB140_10365"/>
<dbReference type="Pfam" id="PF25975">
    <property type="entry name" value="CzcB_C"/>
    <property type="match status" value="1"/>
</dbReference>
<dbReference type="RefSeq" id="WP_072559773.1">
    <property type="nucleotide sequence ID" value="NZ_CP018154.1"/>
</dbReference>
<feature type="coiled-coil region" evidence="3">
    <location>
        <begin position="152"/>
        <end position="179"/>
    </location>
</feature>
<dbReference type="Gene3D" id="2.40.50.100">
    <property type="match status" value="1"/>
</dbReference>
<organism evidence="6 7">
    <name type="scientific">Sphingorhabdus lutea</name>
    <dbReference type="NCBI Taxonomy" id="1913578"/>
    <lineage>
        <taxon>Bacteria</taxon>
        <taxon>Pseudomonadati</taxon>
        <taxon>Pseudomonadota</taxon>
        <taxon>Alphaproteobacteria</taxon>
        <taxon>Sphingomonadales</taxon>
        <taxon>Sphingomonadaceae</taxon>
        <taxon>Sphingorhabdus</taxon>
    </lineage>
</organism>
<dbReference type="EMBL" id="CP018154">
    <property type="protein sequence ID" value="APG63121.1"/>
    <property type="molecule type" value="Genomic_DNA"/>
</dbReference>
<sequence length="382" mass="40388">MKNKIIPITAILALAALILWVALPNSVAEEEHGHAEETEAAGEDEHLTITNEQMKASGIKLHKVTLGGTAEVIVPATVETTPTGSAKLDARADGTIRSIRKTHGDNVKTGETVAVIESSQAAQYSADIASAKATLSQTQATYNREKRLYDANVTARQDLEAAQAQLSIARADLNRAQSTAKAAGVTGNGNMIAVTSPISGRVTSTPAILGSYVIAGTELMRIVNPSRIQIKAALPAKDATRIAVGDRATIRLIDEEEIGATVRSVTPSLDPESRSAIAILAPDRIVPSLQPDAFVEVRISLGGENDPNIISIPEEAVQTIDGKQIVFVRHQENFEPVEVEVGSRSAGNLTILSGLKNGDLVASENAFLLKADLEKSEAEHGH</sequence>
<reference evidence="6 7" key="1">
    <citation type="submission" date="2016-11" db="EMBL/GenBank/DDBJ databases">
        <title>Sphingorhabdus sp. LPB0140, isolated from marine environment.</title>
        <authorList>
            <person name="Kim E."/>
            <person name="Yi H."/>
        </authorList>
    </citation>
    <scope>NUCLEOTIDE SEQUENCE [LARGE SCALE GENOMIC DNA]</scope>
    <source>
        <strain evidence="6 7">LPB0140</strain>
    </source>
</reference>
<proteinExistence type="inferred from homology"/>
<accession>A0A1L3JDA8</accession>
<comment type="similarity">
    <text evidence="1">Belongs to the membrane fusion protein (MFP) (TC 8.A.1) family.</text>
</comment>
<feature type="domain" description="CzcB-like C-terminal circularly permuted SH3-like" evidence="5">
    <location>
        <begin position="310"/>
        <end position="370"/>
    </location>
</feature>
<dbReference type="GO" id="GO:0016020">
    <property type="term" value="C:membrane"/>
    <property type="evidence" value="ECO:0007669"/>
    <property type="project" value="InterPro"/>
</dbReference>
<dbReference type="SUPFAM" id="SSF111369">
    <property type="entry name" value="HlyD-like secretion proteins"/>
    <property type="match status" value="1"/>
</dbReference>
<name>A0A1L3JDA8_9SPHN</name>
<evidence type="ECO:0000313" key="6">
    <source>
        <dbReference type="EMBL" id="APG63121.1"/>
    </source>
</evidence>
<dbReference type="Gene3D" id="1.10.287.470">
    <property type="entry name" value="Helix hairpin bin"/>
    <property type="match status" value="1"/>
</dbReference>
<feature type="domain" description="CzcB-like barrel-sandwich hybrid" evidence="4">
    <location>
        <begin position="86"/>
        <end position="223"/>
    </location>
</feature>
<keyword evidence="7" id="KW-1185">Reference proteome</keyword>
<keyword evidence="2" id="KW-0813">Transport</keyword>
<dbReference type="Pfam" id="PF25973">
    <property type="entry name" value="BSH_CzcB"/>
    <property type="match status" value="1"/>
</dbReference>
<dbReference type="Proteomes" id="UP000242561">
    <property type="component" value="Chromosome"/>
</dbReference>
<dbReference type="GO" id="GO:0046914">
    <property type="term" value="F:transition metal ion binding"/>
    <property type="evidence" value="ECO:0007669"/>
    <property type="project" value="TreeGrafter"/>
</dbReference>
<dbReference type="GO" id="GO:0030288">
    <property type="term" value="C:outer membrane-bounded periplasmic space"/>
    <property type="evidence" value="ECO:0007669"/>
    <property type="project" value="TreeGrafter"/>
</dbReference>
<dbReference type="GO" id="GO:0022857">
    <property type="term" value="F:transmembrane transporter activity"/>
    <property type="evidence" value="ECO:0007669"/>
    <property type="project" value="InterPro"/>
</dbReference>
<protein>
    <submittedName>
        <fullName evidence="6">Efflux transporter periplasmic adaptor subunit</fullName>
    </submittedName>
</protein>
<dbReference type="InterPro" id="IPR058649">
    <property type="entry name" value="CzcB_C"/>
</dbReference>
<dbReference type="AlphaFoldDB" id="A0A1L3JDA8"/>
<gene>
    <name evidence="6" type="ORF">LPB140_10365</name>
</gene>
<dbReference type="InterPro" id="IPR051909">
    <property type="entry name" value="MFP_Cation_Efflux"/>
</dbReference>
<dbReference type="PANTHER" id="PTHR30097">
    <property type="entry name" value="CATION EFFLUX SYSTEM PROTEIN CUSB"/>
    <property type="match status" value="1"/>
</dbReference>
<dbReference type="PANTHER" id="PTHR30097:SF15">
    <property type="entry name" value="CATION EFFLUX SYSTEM PROTEIN CUSB"/>
    <property type="match status" value="1"/>
</dbReference>
<evidence type="ECO:0000259" key="4">
    <source>
        <dbReference type="Pfam" id="PF25973"/>
    </source>
</evidence>
<evidence type="ECO:0000256" key="2">
    <source>
        <dbReference type="ARBA" id="ARBA00022448"/>
    </source>
</evidence>
<keyword evidence="3" id="KW-0175">Coiled coil</keyword>
<dbReference type="Gene3D" id="2.40.30.170">
    <property type="match status" value="1"/>
</dbReference>
<dbReference type="InterPro" id="IPR058647">
    <property type="entry name" value="BSH_CzcB-like"/>
</dbReference>
<dbReference type="Gene3D" id="2.40.420.20">
    <property type="match status" value="1"/>
</dbReference>
<dbReference type="STRING" id="1913578.LPB140_10365"/>
<dbReference type="NCBIfam" id="TIGR01730">
    <property type="entry name" value="RND_mfp"/>
    <property type="match status" value="1"/>
</dbReference>
<dbReference type="GO" id="GO:0015679">
    <property type="term" value="P:plasma membrane copper ion transport"/>
    <property type="evidence" value="ECO:0007669"/>
    <property type="project" value="TreeGrafter"/>
</dbReference>
<dbReference type="GO" id="GO:0060003">
    <property type="term" value="P:copper ion export"/>
    <property type="evidence" value="ECO:0007669"/>
    <property type="project" value="TreeGrafter"/>
</dbReference>
<dbReference type="OrthoDB" id="9774837at2"/>
<evidence type="ECO:0000256" key="3">
    <source>
        <dbReference type="SAM" id="Coils"/>
    </source>
</evidence>
<dbReference type="InterPro" id="IPR006143">
    <property type="entry name" value="RND_pump_MFP"/>
</dbReference>